<dbReference type="InterPro" id="IPR000182">
    <property type="entry name" value="GNAT_dom"/>
</dbReference>
<sequence length="151" mass="16434">MGEGPPTIERVRDPDLLVANAFLFDRPVTAHGAADFLRREGHLLLLARAADGTGIGFVSGIEMRHPDDDPEMFVYELGVEEPWRRRGVAAALLRALGEEAGRRGCTGMWTGTGRDNVAALATYRSLGAEVDDRSVFVTWETGPGPDDARTR</sequence>
<evidence type="ECO:0000313" key="4">
    <source>
        <dbReference type="EMBL" id="GAA1395673.1"/>
    </source>
</evidence>
<proteinExistence type="predicted"/>
<feature type="domain" description="N-acetyltransferase" evidence="3">
    <location>
        <begin position="6"/>
        <end position="151"/>
    </location>
</feature>
<dbReference type="SUPFAM" id="SSF55729">
    <property type="entry name" value="Acyl-CoA N-acyltransferases (Nat)"/>
    <property type="match status" value="1"/>
</dbReference>
<evidence type="ECO:0000256" key="2">
    <source>
        <dbReference type="ARBA" id="ARBA00023315"/>
    </source>
</evidence>
<keyword evidence="5" id="KW-1185">Reference proteome</keyword>
<dbReference type="Gene3D" id="3.40.630.30">
    <property type="match status" value="1"/>
</dbReference>
<dbReference type="RefSeq" id="WP_344025867.1">
    <property type="nucleotide sequence ID" value="NZ_BAAAJK010000030.1"/>
</dbReference>
<name>A0ABP4ISU6_9PSEU</name>
<evidence type="ECO:0000313" key="5">
    <source>
        <dbReference type="Proteomes" id="UP001501414"/>
    </source>
</evidence>
<dbReference type="CDD" id="cd04301">
    <property type="entry name" value="NAT_SF"/>
    <property type="match status" value="1"/>
</dbReference>
<protein>
    <submittedName>
        <fullName evidence="4">GNAT family N-acetyltransferase</fullName>
    </submittedName>
</protein>
<dbReference type="Proteomes" id="UP001501414">
    <property type="component" value="Unassembled WGS sequence"/>
</dbReference>
<dbReference type="InterPro" id="IPR050832">
    <property type="entry name" value="Bact_Acetyltransf"/>
</dbReference>
<dbReference type="Pfam" id="PF00583">
    <property type="entry name" value="Acetyltransf_1"/>
    <property type="match status" value="1"/>
</dbReference>
<dbReference type="InterPro" id="IPR016181">
    <property type="entry name" value="Acyl_CoA_acyltransferase"/>
</dbReference>
<dbReference type="PANTHER" id="PTHR43877">
    <property type="entry name" value="AMINOALKYLPHOSPHONATE N-ACETYLTRANSFERASE-RELATED-RELATED"/>
    <property type="match status" value="1"/>
</dbReference>
<dbReference type="EMBL" id="BAAAJK010000030">
    <property type="protein sequence ID" value="GAA1395673.1"/>
    <property type="molecule type" value="Genomic_DNA"/>
</dbReference>
<evidence type="ECO:0000256" key="1">
    <source>
        <dbReference type="ARBA" id="ARBA00022679"/>
    </source>
</evidence>
<comment type="caution">
    <text evidence="4">The sequence shown here is derived from an EMBL/GenBank/DDBJ whole genome shotgun (WGS) entry which is preliminary data.</text>
</comment>
<keyword evidence="1" id="KW-0808">Transferase</keyword>
<dbReference type="PROSITE" id="PS51186">
    <property type="entry name" value="GNAT"/>
    <property type="match status" value="1"/>
</dbReference>
<reference evidence="5" key="1">
    <citation type="journal article" date="2019" name="Int. J. Syst. Evol. Microbiol.">
        <title>The Global Catalogue of Microorganisms (GCM) 10K type strain sequencing project: providing services to taxonomists for standard genome sequencing and annotation.</title>
        <authorList>
            <consortium name="The Broad Institute Genomics Platform"/>
            <consortium name="The Broad Institute Genome Sequencing Center for Infectious Disease"/>
            <person name="Wu L."/>
            <person name="Ma J."/>
        </authorList>
    </citation>
    <scope>NUCLEOTIDE SEQUENCE [LARGE SCALE GENOMIC DNA]</scope>
    <source>
        <strain evidence="5">JCM 11896</strain>
    </source>
</reference>
<keyword evidence="2" id="KW-0012">Acyltransferase</keyword>
<gene>
    <name evidence="4" type="ORF">GCM10009613_45750</name>
</gene>
<evidence type="ECO:0000259" key="3">
    <source>
        <dbReference type="PROSITE" id="PS51186"/>
    </source>
</evidence>
<organism evidence="4 5">
    <name type="scientific">Pseudonocardia kongjuensis</name>
    <dbReference type="NCBI Taxonomy" id="102227"/>
    <lineage>
        <taxon>Bacteria</taxon>
        <taxon>Bacillati</taxon>
        <taxon>Actinomycetota</taxon>
        <taxon>Actinomycetes</taxon>
        <taxon>Pseudonocardiales</taxon>
        <taxon>Pseudonocardiaceae</taxon>
        <taxon>Pseudonocardia</taxon>
    </lineage>
</organism>
<accession>A0ABP4ISU6</accession>